<evidence type="ECO:0000313" key="1">
    <source>
        <dbReference type="EMBL" id="QQP35568.1"/>
    </source>
</evidence>
<organism evidence="1 2">
    <name type="scientific">Caligus rogercresseyi</name>
    <name type="common">Sea louse</name>
    <dbReference type="NCBI Taxonomy" id="217165"/>
    <lineage>
        <taxon>Eukaryota</taxon>
        <taxon>Metazoa</taxon>
        <taxon>Ecdysozoa</taxon>
        <taxon>Arthropoda</taxon>
        <taxon>Crustacea</taxon>
        <taxon>Multicrustacea</taxon>
        <taxon>Hexanauplia</taxon>
        <taxon>Copepoda</taxon>
        <taxon>Siphonostomatoida</taxon>
        <taxon>Caligidae</taxon>
        <taxon>Caligus</taxon>
    </lineage>
</organism>
<keyword evidence="2" id="KW-1185">Reference proteome</keyword>
<evidence type="ECO:0000313" key="2">
    <source>
        <dbReference type="Proteomes" id="UP000595437"/>
    </source>
</evidence>
<gene>
    <name evidence="1" type="ORF">FKW44_023833</name>
</gene>
<feature type="non-terminal residue" evidence="1">
    <location>
        <position position="1"/>
    </location>
</feature>
<dbReference type="Proteomes" id="UP000595437">
    <property type="component" value="Chromosome 18"/>
</dbReference>
<feature type="non-terminal residue" evidence="1">
    <location>
        <position position="78"/>
    </location>
</feature>
<sequence length="78" mass="8933">LRPLQMRIQEDIKGPVVGGEKFTSLFFADDAYFILGEEIVDQYQRLMRIVDAFGKYSGLEINFDKSQVISNSGDLRSR</sequence>
<protein>
    <submittedName>
        <fullName evidence="1">LOC101743068</fullName>
    </submittedName>
</protein>
<dbReference type="EMBL" id="CP045907">
    <property type="protein sequence ID" value="QQP35568.1"/>
    <property type="molecule type" value="Genomic_DNA"/>
</dbReference>
<dbReference type="AlphaFoldDB" id="A0A7T8GQ06"/>
<name>A0A7T8GQ06_CALRO</name>
<proteinExistence type="predicted"/>
<reference evidence="2" key="1">
    <citation type="submission" date="2021-01" db="EMBL/GenBank/DDBJ databases">
        <title>Caligus Genome Assembly.</title>
        <authorList>
            <person name="Gallardo-Escarate C."/>
        </authorList>
    </citation>
    <scope>NUCLEOTIDE SEQUENCE [LARGE SCALE GENOMIC DNA]</scope>
</reference>
<accession>A0A7T8GQ06</accession>